<feature type="transmembrane region" description="Helical" evidence="10">
    <location>
        <begin position="177"/>
        <end position="195"/>
    </location>
</feature>
<dbReference type="PRINTS" id="PR00303">
    <property type="entry name" value="SECYTRNLCASE"/>
</dbReference>
<dbReference type="NCBIfam" id="TIGR00967">
    <property type="entry name" value="3a0501s007"/>
    <property type="match status" value="1"/>
</dbReference>
<reference evidence="12" key="1">
    <citation type="journal article" date="2021" name="PeerJ">
        <title>Extensive microbial diversity within the chicken gut microbiome revealed by metagenomics and culture.</title>
        <authorList>
            <person name="Gilroy R."/>
            <person name="Ravi A."/>
            <person name="Getino M."/>
            <person name="Pursley I."/>
            <person name="Horton D.L."/>
            <person name="Alikhan N.F."/>
            <person name="Baker D."/>
            <person name="Gharbi K."/>
            <person name="Hall N."/>
            <person name="Watson M."/>
            <person name="Adriaenssens E.M."/>
            <person name="Foster-Nyarko E."/>
            <person name="Jarju S."/>
            <person name="Secka A."/>
            <person name="Antonio M."/>
            <person name="Oren A."/>
            <person name="Chaudhuri R.R."/>
            <person name="La Ragione R."/>
            <person name="Hildebrand F."/>
            <person name="Pallen M.J."/>
        </authorList>
    </citation>
    <scope>NUCLEOTIDE SEQUENCE</scope>
    <source>
        <strain evidence="12">CHK188-11489</strain>
    </source>
</reference>
<evidence type="ECO:0000256" key="10">
    <source>
        <dbReference type="HAMAP-Rule" id="MF_01465"/>
    </source>
</evidence>
<evidence type="ECO:0000256" key="5">
    <source>
        <dbReference type="ARBA" id="ARBA00022927"/>
    </source>
</evidence>
<feature type="transmembrane region" description="Helical" evidence="10">
    <location>
        <begin position="215"/>
        <end position="236"/>
    </location>
</feature>
<comment type="subunit">
    <text evidence="10">Component of the Sec protein translocase complex. Heterotrimer consisting of SecY, SecE and SecG subunits. The heterotrimers can form oligomers, although 1 heterotrimer is thought to be able to translocate proteins. Interacts with the ribosome. Interacts with SecDF, and other proteins may be involved. Interacts with SecA.</text>
</comment>
<dbReference type="GO" id="GO:0005886">
    <property type="term" value="C:plasma membrane"/>
    <property type="evidence" value="ECO:0007669"/>
    <property type="project" value="UniProtKB-SubCell"/>
</dbReference>
<evidence type="ECO:0000256" key="2">
    <source>
        <dbReference type="ARBA" id="ARBA00005751"/>
    </source>
</evidence>
<evidence type="ECO:0000313" key="13">
    <source>
        <dbReference type="Proteomes" id="UP000824105"/>
    </source>
</evidence>
<comment type="similarity">
    <text evidence="2 10 11">Belongs to the SecY/SEC61-alpha family.</text>
</comment>
<protein>
    <recommendedName>
        <fullName evidence="9 10">Protein translocase subunit SecY</fullName>
    </recommendedName>
</protein>
<dbReference type="GO" id="GO:0043952">
    <property type="term" value="P:protein transport by the Sec complex"/>
    <property type="evidence" value="ECO:0007669"/>
    <property type="project" value="UniProtKB-UniRule"/>
</dbReference>
<evidence type="ECO:0000256" key="3">
    <source>
        <dbReference type="ARBA" id="ARBA00022448"/>
    </source>
</evidence>
<feature type="transmembrane region" description="Helical" evidence="10">
    <location>
        <begin position="114"/>
        <end position="134"/>
    </location>
</feature>
<name>A0A9D2FIZ6_9FIRM</name>
<feature type="transmembrane region" description="Helical" evidence="10">
    <location>
        <begin position="146"/>
        <end position="170"/>
    </location>
</feature>
<evidence type="ECO:0000256" key="7">
    <source>
        <dbReference type="ARBA" id="ARBA00023010"/>
    </source>
</evidence>
<comment type="subcellular location">
    <subcellularLocation>
        <location evidence="10">Cell membrane</location>
        <topology evidence="10">Multi-pass membrane protein</topology>
    </subcellularLocation>
    <subcellularLocation>
        <location evidence="1">Membrane</location>
        <topology evidence="1">Multi-pass membrane protein</topology>
    </subcellularLocation>
</comment>
<feature type="transmembrane region" description="Helical" evidence="10">
    <location>
        <begin position="373"/>
        <end position="391"/>
    </location>
</feature>
<feature type="transmembrane region" description="Helical" evidence="10">
    <location>
        <begin position="314"/>
        <end position="335"/>
    </location>
</feature>
<dbReference type="Pfam" id="PF00344">
    <property type="entry name" value="SecY"/>
    <property type="match status" value="1"/>
</dbReference>
<dbReference type="InterPro" id="IPR002208">
    <property type="entry name" value="SecY/SEC61-alpha"/>
</dbReference>
<keyword evidence="8 10" id="KW-0472">Membrane</keyword>
<evidence type="ECO:0000256" key="9">
    <source>
        <dbReference type="ARBA" id="ARBA00039733"/>
    </source>
</evidence>
<dbReference type="GO" id="GO:0065002">
    <property type="term" value="P:intracellular protein transmembrane transport"/>
    <property type="evidence" value="ECO:0007669"/>
    <property type="project" value="UniProtKB-UniRule"/>
</dbReference>
<feature type="transmembrane region" description="Helical" evidence="10">
    <location>
        <begin position="397"/>
        <end position="414"/>
    </location>
</feature>
<reference evidence="12" key="2">
    <citation type="submission" date="2021-04" db="EMBL/GenBank/DDBJ databases">
        <authorList>
            <person name="Gilroy R."/>
        </authorList>
    </citation>
    <scope>NUCLEOTIDE SEQUENCE</scope>
    <source>
        <strain evidence="12">CHK188-11489</strain>
    </source>
</reference>
<dbReference type="HAMAP" id="MF_01465">
    <property type="entry name" value="SecY"/>
    <property type="match status" value="1"/>
</dbReference>
<gene>
    <name evidence="10 12" type="primary">secY</name>
    <name evidence="12" type="ORF">H9724_04250</name>
</gene>
<comment type="caution">
    <text evidence="10">Lacks conserved residue(s) required for the propagation of feature annotation.</text>
</comment>
<accession>A0A9D2FIZ6</accession>
<keyword evidence="7 10" id="KW-0811">Translocation</keyword>
<dbReference type="EMBL" id="DXBF01000035">
    <property type="protein sequence ID" value="HIZ61964.1"/>
    <property type="molecule type" value="Genomic_DNA"/>
</dbReference>
<dbReference type="Gene3D" id="1.10.3370.10">
    <property type="entry name" value="SecY subunit domain"/>
    <property type="match status" value="1"/>
</dbReference>
<dbReference type="GO" id="GO:0006605">
    <property type="term" value="P:protein targeting"/>
    <property type="evidence" value="ECO:0007669"/>
    <property type="project" value="UniProtKB-UniRule"/>
</dbReference>
<evidence type="ECO:0000256" key="4">
    <source>
        <dbReference type="ARBA" id="ARBA00022692"/>
    </source>
</evidence>
<evidence type="ECO:0000256" key="6">
    <source>
        <dbReference type="ARBA" id="ARBA00022989"/>
    </source>
</evidence>
<keyword evidence="10" id="KW-1003">Cell membrane</keyword>
<dbReference type="InterPro" id="IPR023201">
    <property type="entry name" value="SecY_dom_sf"/>
</dbReference>
<dbReference type="Proteomes" id="UP000824105">
    <property type="component" value="Unassembled WGS sequence"/>
</dbReference>
<dbReference type="PANTHER" id="PTHR10906">
    <property type="entry name" value="SECY/SEC61-ALPHA FAMILY MEMBER"/>
    <property type="match status" value="1"/>
</dbReference>
<keyword evidence="5 10" id="KW-0653">Protein transport</keyword>
<dbReference type="AlphaFoldDB" id="A0A9D2FIZ6"/>
<comment type="function">
    <text evidence="10">The central subunit of the protein translocation channel SecYEG. Consists of two halves formed by TMs 1-5 and 6-10. These two domains form a lateral gate at the front which open onto the bilayer between TMs 2 and 7, and are clamped together by SecE at the back. The channel is closed by both a pore ring composed of hydrophobic SecY resides and a short helix (helix 2A) on the extracellular side of the membrane which forms a plug. The plug probably moves laterally to allow the channel to open. The ring and the pore may move independently.</text>
</comment>
<dbReference type="SUPFAM" id="SSF103491">
    <property type="entry name" value="Preprotein translocase SecY subunit"/>
    <property type="match status" value="1"/>
</dbReference>
<feature type="transmembrane region" description="Helical" evidence="10">
    <location>
        <begin position="72"/>
        <end position="94"/>
    </location>
</feature>
<proteinExistence type="inferred from homology"/>
<feature type="transmembrane region" description="Helical" evidence="10">
    <location>
        <begin position="273"/>
        <end position="294"/>
    </location>
</feature>
<evidence type="ECO:0000256" key="8">
    <source>
        <dbReference type="ARBA" id="ARBA00023136"/>
    </source>
</evidence>
<keyword evidence="6 10" id="KW-1133">Transmembrane helix</keyword>
<comment type="caution">
    <text evidence="12">The sequence shown here is derived from an EMBL/GenBank/DDBJ whole genome shotgun (WGS) entry which is preliminary data.</text>
</comment>
<keyword evidence="4 10" id="KW-0812">Transmembrane</keyword>
<dbReference type="FunFam" id="1.10.3370.10:FF:000001">
    <property type="entry name" value="Preprotein translocase subunit SecY"/>
    <property type="match status" value="1"/>
</dbReference>
<evidence type="ECO:0000256" key="1">
    <source>
        <dbReference type="ARBA" id="ARBA00004141"/>
    </source>
</evidence>
<organism evidence="12 13">
    <name type="scientific">Candidatus Gemmiger avistercoris</name>
    <dbReference type="NCBI Taxonomy" id="2838606"/>
    <lineage>
        <taxon>Bacteria</taxon>
        <taxon>Bacillati</taxon>
        <taxon>Bacillota</taxon>
        <taxon>Clostridia</taxon>
        <taxon>Eubacteriales</taxon>
        <taxon>Gemmiger</taxon>
    </lineage>
</organism>
<evidence type="ECO:0000313" key="12">
    <source>
        <dbReference type="EMBL" id="HIZ61964.1"/>
    </source>
</evidence>
<sequence length="434" mass="47424">MFETFRKAWKIDDLRKRLLFTLLILVLFRLGCAIPVPYITPDALSSMFTGGTGDMLEYLNMMSGGALSECTIFALGVQPAINASIIMQLLAVAIPYLENLTKEGEEGQRKMRRITNYVGAGIGLVLSIGYYFIIRNMNALSYTDGFAGIFSAVVIILAFTAGSQLCTWLGNQIDSKGIGNGLSLLIFAGIVARWSSVYSAVTNIVGRAQNGEPQFYAFLPLLVVLALVAIVFVVILTNAERRIPVQYAKRVVGRKMYGGQASYIPIKVNMTGVMPIIFASTLCSLPGLIFRFINLNAAEHPYLYAFFSAFNYNSILYLIVYVLLIVAFNYFYVAIQYNPVDIANQLRKNNGTIPGIRPGKPTSDFITRTLSKITLIGAIFLAIVAGLPIILGNVTGTSIQLGGTSLLIVVGVALETGRALEGYMTARYHKGFLE</sequence>
<dbReference type="InterPro" id="IPR026593">
    <property type="entry name" value="SecY"/>
</dbReference>
<dbReference type="PIRSF" id="PIRSF004557">
    <property type="entry name" value="SecY"/>
    <property type="match status" value="1"/>
</dbReference>
<keyword evidence="3 10" id="KW-0813">Transport</keyword>
<evidence type="ECO:0000256" key="11">
    <source>
        <dbReference type="RuleBase" id="RU004349"/>
    </source>
</evidence>